<dbReference type="Pfam" id="PF00999">
    <property type="entry name" value="Na_H_Exchanger"/>
    <property type="match status" value="1"/>
</dbReference>
<keyword evidence="5 9" id="KW-0812">Transmembrane</keyword>
<comment type="subcellular location">
    <subcellularLocation>
        <location evidence="1">Membrane</location>
        <topology evidence="1">Multi-pass membrane protein</topology>
    </subcellularLocation>
</comment>
<feature type="transmembrane region" description="Helical" evidence="9">
    <location>
        <begin position="324"/>
        <end position="341"/>
    </location>
</feature>
<evidence type="ECO:0000256" key="7">
    <source>
        <dbReference type="ARBA" id="ARBA00023065"/>
    </source>
</evidence>
<evidence type="ECO:0000256" key="4">
    <source>
        <dbReference type="ARBA" id="ARBA00022449"/>
    </source>
</evidence>
<organism evidence="11 12">
    <name type="scientific">Nocardia mexicana</name>
    <dbReference type="NCBI Taxonomy" id="279262"/>
    <lineage>
        <taxon>Bacteria</taxon>
        <taxon>Bacillati</taxon>
        <taxon>Actinomycetota</taxon>
        <taxon>Actinomycetes</taxon>
        <taxon>Mycobacteriales</taxon>
        <taxon>Nocardiaceae</taxon>
        <taxon>Nocardia</taxon>
    </lineage>
</organism>
<feature type="domain" description="Cation/H+ exchanger transmembrane" evidence="10">
    <location>
        <begin position="40"/>
        <end position="408"/>
    </location>
</feature>
<feature type="transmembrane region" description="Helical" evidence="9">
    <location>
        <begin position="59"/>
        <end position="78"/>
    </location>
</feature>
<feature type="transmembrane region" description="Helical" evidence="9">
    <location>
        <begin position="138"/>
        <end position="160"/>
    </location>
</feature>
<dbReference type="AlphaFoldDB" id="A0A370H7C1"/>
<accession>A0A370H7C1</accession>
<dbReference type="Gene3D" id="1.20.1530.20">
    <property type="match status" value="1"/>
</dbReference>
<evidence type="ECO:0000256" key="9">
    <source>
        <dbReference type="SAM" id="Phobius"/>
    </source>
</evidence>
<feature type="transmembrane region" description="Helical" evidence="9">
    <location>
        <begin position="172"/>
        <end position="193"/>
    </location>
</feature>
<evidence type="ECO:0000256" key="2">
    <source>
        <dbReference type="ARBA" id="ARBA00005551"/>
    </source>
</evidence>
<feature type="transmembrane region" description="Helical" evidence="9">
    <location>
        <begin position="264"/>
        <end position="282"/>
    </location>
</feature>
<dbReference type="InterPro" id="IPR006153">
    <property type="entry name" value="Cation/H_exchanger_TM"/>
</dbReference>
<feature type="transmembrane region" description="Helical" evidence="9">
    <location>
        <begin position="113"/>
        <end position="132"/>
    </location>
</feature>
<dbReference type="PANTHER" id="PTHR43562:SF1">
    <property type="entry name" value="NA(+)_H(+) ANTIPORTER YJBQ-RELATED"/>
    <property type="match status" value="1"/>
</dbReference>
<feature type="transmembrane region" description="Helical" evidence="9">
    <location>
        <begin position="84"/>
        <end position="101"/>
    </location>
</feature>
<comment type="similarity">
    <text evidence="2">Belongs to the monovalent cation:proton antiporter 2 (CPA2) transporter (TC 2.A.37) family.</text>
</comment>
<keyword evidence="4" id="KW-0050">Antiport</keyword>
<feature type="transmembrane region" description="Helical" evidence="9">
    <location>
        <begin position="294"/>
        <end position="312"/>
    </location>
</feature>
<evidence type="ECO:0000256" key="1">
    <source>
        <dbReference type="ARBA" id="ARBA00004141"/>
    </source>
</evidence>
<evidence type="ECO:0000313" key="11">
    <source>
        <dbReference type="EMBL" id="RDI52114.1"/>
    </source>
</evidence>
<evidence type="ECO:0000256" key="6">
    <source>
        <dbReference type="ARBA" id="ARBA00022989"/>
    </source>
</evidence>
<sequence>MSCREAGWLPCDYGRVFLAAEQTADAAPSAIVSLFWIAAAAAAAPLLARALRGFVPDVVILLVLGMLFGPNVIGLAGSEGGVDLLSELGLGMLFLLAGYELDPRLLRGKSGRVAWSTWLVCLVLAWVLVWLVARDAGFTAQVAVAIALTSTALGTLLPIVKQDGVLEQPLGRAVLAHGAVGELGPIVAMSVLLTSRNTAAAVIVLLLFVAAAALVWLVPTRLFERVPRLTRVVTALEGGTAQLPVRVVFLLLLTLMAVADEFDLDVVLGAFAAGLILRSLVAEQYPHIESSLETVGYGVLIPIFFVVSGMGIDPAAVARNPLTWVVFVLAIAVARGIPVWFSERFVPHGANLDYGRERIQLALYAATGLPIIVAVTQVATSAELMSADLASALVAAGATTVLIFPLLAKAIRRNESGATPE</sequence>
<keyword evidence="3" id="KW-0813">Transport</keyword>
<name>A0A370H7C1_9NOCA</name>
<evidence type="ECO:0000256" key="5">
    <source>
        <dbReference type="ARBA" id="ARBA00022692"/>
    </source>
</evidence>
<dbReference type="GO" id="GO:0015297">
    <property type="term" value="F:antiporter activity"/>
    <property type="evidence" value="ECO:0007669"/>
    <property type="project" value="UniProtKB-KW"/>
</dbReference>
<dbReference type="Proteomes" id="UP000255355">
    <property type="component" value="Unassembled WGS sequence"/>
</dbReference>
<feature type="transmembrane region" description="Helical" evidence="9">
    <location>
        <begin position="199"/>
        <end position="218"/>
    </location>
</feature>
<dbReference type="GO" id="GO:0016020">
    <property type="term" value="C:membrane"/>
    <property type="evidence" value="ECO:0007669"/>
    <property type="project" value="UniProtKB-SubCell"/>
</dbReference>
<keyword evidence="7" id="KW-0406">Ion transport</keyword>
<dbReference type="GO" id="GO:1902600">
    <property type="term" value="P:proton transmembrane transport"/>
    <property type="evidence" value="ECO:0007669"/>
    <property type="project" value="InterPro"/>
</dbReference>
<proteinExistence type="inferred from homology"/>
<feature type="transmembrane region" description="Helical" evidence="9">
    <location>
        <begin position="361"/>
        <end position="379"/>
    </location>
</feature>
<keyword evidence="6 9" id="KW-1133">Transmembrane helix</keyword>
<comment type="caution">
    <text evidence="11">The sequence shown here is derived from an EMBL/GenBank/DDBJ whole genome shotgun (WGS) entry which is preliminary data.</text>
</comment>
<keyword evidence="8 9" id="KW-0472">Membrane</keyword>
<feature type="transmembrane region" description="Helical" evidence="9">
    <location>
        <begin position="239"/>
        <end position="258"/>
    </location>
</feature>
<protein>
    <submittedName>
        <fullName evidence="11">Transporter (CPA2 family)</fullName>
    </submittedName>
</protein>
<dbReference type="STRING" id="1210089.GCA_001613165_05098"/>
<feature type="transmembrane region" description="Helical" evidence="9">
    <location>
        <begin position="385"/>
        <end position="407"/>
    </location>
</feature>
<keyword evidence="12" id="KW-1185">Reference proteome</keyword>
<dbReference type="PANTHER" id="PTHR43562">
    <property type="entry name" value="NAPA-TYPE SODIUM/HYDROGEN ANTIPORTER"/>
    <property type="match status" value="1"/>
</dbReference>
<evidence type="ECO:0000256" key="8">
    <source>
        <dbReference type="ARBA" id="ARBA00023136"/>
    </source>
</evidence>
<feature type="transmembrane region" description="Helical" evidence="9">
    <location>
        <begin position="26"/>
        <end position="47"/>
    </location>
</feature>
<reference evidence="11 12" key="1">
    <citation type="submission" date="2018-07" db="EMBL/GenBank/DDBJ databases">
        <title>Genomic Encyclopedia of Type Strains, Phase IV (KMG-IV): sequencing the most valuable type-strain genomes for metagenomic binning, comparative biology and taxonomic classification.</title>
        <authorList>
            <person name="Goeker M."/>
        </authorList>
    </citation>
    <scope>NUCLEOTIDE SEQUENCE [LARGE SCALE GENOMIC DNA]</scope>
    <source>
        <strain evidence="11 12">DSM 44952</strain>
    </source>
</reference>
<dbReference type="InterPro" id="IPR038770">
    <property type="entry name" value="Na+/solute_symporter_sf"/>
</dbReference>
<evidence type="ECO:0000313" key="12">
    <source>
        <dbReference type="Proteomes" id="UP000255355"/>
    </source>
</evidence>
<dbReference type="EMBL" id="QQAZ01000004">
    <property type="protein sequence ID" value="RDI52114.1"/>
    <property type="molecule type" value="Genomic_DNA"/>
</dbReference>
<evidence type="ECO:0000259" key="10">
    <source>
        <dbReference type="Pfam" id="PF00999"/>
    </source>
</evidence>
<evidence type="ECO:0000256" key="3">
    <source>
        <dbReference type="ARBA" id="ARBA00022448"/>
    </source>
</evidence>
<gene>
    <name evidence="11" type="ORF">DFR68_104602</name>
</gene>